<proteinExistence type="inferred from homology"/>
<dbReference type="PANTHER" id="PTHR47677">
    <property type="entry name" value="CYTOCHROME C OXIDASE ASSEMBLY FACTOR 6"/>
    <property type="match status" value="1"/>
</dbReference>
<gene>
    <name evidence="6" type="ORF">SPBR_06231</name>
</gene>
<name>A0A0C2FSC5_9PEZI</name>
<evidence type="ECO:0000256" key="5">
    <source>
        <dbReference type="SAM" id="MobiDB-lite"/>
    </source>
</evidence>
<dbReference type="InterPro" id="IPR048280">
    <property type="entry name" value="COX6B-like"/>
</dbReference>
<keyword evidence="7" id="KW-1185">Reference proteome</keyword>
<dbReference type="InterPro" id="IPR036549">
    <property type="entry name" value="CX6/COA6-like_sf"/>
</dbReference>
<dbReference type="PANTHER" id="PTHR47677:SF1">
    <property type="entry name" value="CYTOCHROME C OXIDASE ASSEMBLY FACTOR 6"/>
    <property type="match status" value="1"/>
</dbReference>
<dbReference type="AlphaFoldDB" id="A0A0C2FSC5"/>
<dbReference type="InterPro" id="IPR048281">
    <property type="entry name" value="COA6_fun"/>
</dbReference>
<feature type="region of interest" description="Disordered" evidence="5">
    <location>
        <begin position="1"/>
        <end position="26"/>
    </location>
</feature>
<dbReference type="VEuPathDB" id="FungiDB:SPBR_06231"/>
<dbReference type="HOGENOM" id="CLU_142408_0_0_1"/>
<accession>A0A0C2FSC5</accession>
<comment type="similarity">
    <text evidence="2">Belongs to the cytochrome c oxidase subunit 6B family.</text>
</comment>
<evidence type="ECO:0000256" key="3">
    <source>
        <dbReference type="ARBA" id="ARBA00023128"/>
    </source>
</evidence>
<evidence type="ECO:0000256" key="2">
    <source>
        <dbReference type="ARBA" id="ARBA00006425"/>
    </source>
</evidence>
<keyword evidence="3" id="KW-0496">Mitochondrion</keyword>
<dbReference type="Pfam" id="PF02297">
    <property type="entry name" value="COX6B"/>
    <property type="match status" value="1"/>
</dbReference>
<evidence type="ECO:0000256" key="1">
    <source>
        <dbReference type="ARBA" id="ARBA00004173"/>
    </source>
</evidence>
<dbReference type="OrthoDB" id="5545577at2759"/>
<keyword evidence="4" id="KW-1015">Disulfide bond</keyword>
<dbReference type="GO" id="GO:0033617">
    <property type="term" value="P:mitochondrial respiratory chain complex IV assembly"/>
    <property type="evidence" value="ECO:0007669"/>
    <property type="project" value="TreeGrafter"/>
</dbReference>
<sequence>MGISSLWGGSSAPATEEERRAQAIRSGAAVPSRAERKKCWDSRDLYFGCLDRINVYDALEPAGAAAAQKSCAKESQQMDRDCAAEWVVHFKKFRLANHQKEQRLAALKAQGAFEVQINNGPGDSVPANKK</sequence>
<dbReference type="Gene3D" id="1.10.10.140">
    <property type="entry name" value="Cytochrome c oxidase, subunit VIb"/>
    <property type="match status" value="1"/>
</dbReference>
<evidence type="ECO:0008006" key="8">
    <source>
        <dbReference type="Google" id="ProtNLM"/>
    </source>
</evidence>
<organism evidence="6 7">
    <name type="scientific">Sporothrix brasiliensis 5110</name>
    <dbReference type="NCBI Taxonomy" id="1398154"/>
    <lineage>
        <taxon>Eukaryota</taxon>
        <taxon>Fungi</taxon>
        <taxon>Dikarya</taxon>
        <taxon>Ascomycota</taxon>
        <taxon>Pezizomycotina</taxon>
        <taxon>Sordariomycetes</taxon>
        <taxon>Sordariomycetidae</taxon>
        <taxon>Ophiostomatales</taxon>
        <taxon>Ophiostomataceae</taxon>
        <taxon>Sporothrix</taxon>
    </lineage>
</organism>
<dbReference type="Proteomes" id="UP000031575">
    <property type="component" value="Unassembled WGS sequence"/>
</dbReference>
<evidence type="ECO:0000313" key="6">
    <source>
        <dbReference type="EMBL" id="KIH93928.1"/>
    </source>
</evidence>
<dbReference type="EMBL" id="AWTV01000004">
    <property type="protein sequence ID" value="KIH93928.1"/>
    <property type="molecule type" value="Genomic_DNA"/>
</dbReference>
<dbReference type="GO" id="GO:0005758">
    <property type="term" value="C:mitochondrial intermembrane space"/>
    <property type="evidence" value="ECO:0007669"/>
    <property type="project" value="TreeGrafter"/>
</dbReference>
<evidence type="ECO:0000256" key="4">
    <source>
        <dbReference type="ARBA" id="ARBA00023157"/>
    </source>
</evidence>
<dbReference type="GeneID" id="63679414"/>
<reference evidence="6 7" key="1">
    <citation type="journal article" date="2014" name="BMC Genomics">
        <title>Comparative genomics of the major fungal agents of human and animal Sporotrichosis: Sporothrix schenckii and Sporothrix brasiliensis.</title>
        <authorList>
            <person name="Teixeira M.M."/>
            <person name="de Almeida L.G."/>
            <person name="Kubitschek-Barreira P."/>
            <person name="Alves F.L."/>
            <person name="Kioshima E.S."/>
            <person name="Abadio A.K."/>
            <person name="Fernandes L."/>
            <person name="Derengowski L.S."/>
            <person name="Ferreira K.S."/>
            <person name="Souza R.C."/>
            <person name="Ruiz J.C."/>
            <person name="de Andrade N.C."/>
            <person name="Paes H.C."/>
            <person name="Nicola A.M."/>
            <person name="Albuquerque P."/>
            <person name="Gerber A.L."/>
            <person name="Martins V.P."/>
            <person name="Peconick L.D."/>
            <person name="Neto A.V."/>
            <person name="Chaucanez C.B."/>
            <person name="Silva P.A."/>
            <person name="Cunha O.L."/>
            <person name="de Oliveira F.F."/>
            <person name="dos Santos T.C."/>
            <person name="Barros A.L."/>
            <person name="Soares M.A."/>
            <person name="de Oliveira L.M."/>
            <person name="Marini M.M."/>
            <person name="Villalobos-Duno H."/>
            <person name="Cunha M.M."/>
            <person name="de Hoog S."/>
            <person name="da Silveira J.F."/>
            <person name="Henrissat B."/>
            <person name="Nino-Vega G.A."/>
            <person name="Cisalpino P.S."/>
            <person name="Mora-Montes H.M."/>
            <person name="Almeida S.R."/>
            <person name="Stajich J.E."/>
            <person name="Lopes-Bezerra L.M."/>
            <person name="Vasconcelos A.T."/>
            <person name="Felipe M.S."/>
        </authorList>
    </citation>
    <scope>NUCLEOTIDE SEQUENCE [LARGE SCALE GENOMIC DNA]</scope>
    <source>
        <strain evidence="6 7">5110</strain>
    </source>
</reference>
<comment type="subcellular location">
    <subcellularLocation>
        <location evidence="1">Mitochondrion</location>
    </subcellularLocation>
</comment>
<dbReference type="SUPFAM" id="SSF47694">
    <property type="entry name" value="Cytochrome c oxidase subunit h"/>
    <property type="match status" value="1"/>
</dbReference>
<protein>
    <recommendedName>
        <fullName evidence="8">Cytochrome c oxidase assembly factor 6</fullName>
    </recommendedName>
</protein>
<comment type="caution">
    <text evidence="6">The sequence shown here is derived from an EMBL/GenBank/DDBJ whole genome shotgun (WGS) entry which is preliminary data.</text>
</comment>
<dbReference type="RefSeq" id="XP_040621938.1">
    <property type="nucleotide sequence ID" value="XM_040764493.1"/>
</dbReference>
<evidence type="ECO:0000313" key="7">
    <source>
        <dbReference type="Proteomes" id="UP000031575"/>
    </source>
</evidence>